<evidence type="ECO:0000256" key="1">
    <source>
        <dbReference type="SAM" id="MobiDB-lite"/>
    </source>
</evidence>
<reference evidence="2" key="2">
    <citation type="submission" date="2019-07" db="EMBL/GenBank/DDBJ databases">
        <authorList>
            <person name="Seetharam A."/>
            <person name="Woodhouse M."/>
            <person name="Cannon E."/>
        </authorList>
    </citation>
    <scope>NUCLEOTIDE SEQUENCE [LARGE SCALE GENOMIC DNA]</scope>
    <source>
        <strain evidence="2">cv. B73</strain>
    </source>
</reference>
<sequence length="108" mass="11842">MFVHLYSTSVTVGASLMSSVDVVMWSGRWPLPGKAAGIQACIPKDTAILWNHEFVQAEELFNQPFDYENCLRDNRFCGVLNSFVKRTSNGKHVSSLPPKPLNSAAAAA</sequence>
<keyword evidence="3" id="KW-1185">Reference proteome</keyword>
<evidence type="ECO:0000313" key="2">
    <source>
        <dbReference type="EnsemblPlants" id="Zm00001eb309500_P001"/>
    </source>
</evidence>
<dbReference type="Gramene" id="Zm00001eb309500_T001">
    <property type="protein sequence ID" value="Zm00001eb309500_P001"/>
    <property type="gene ID" value="Zm00001eb309500"/>
</dbReference>
<organism evidence="2 3">
    <name type="scientific">Zea mays</name>
    <name type="common">Maize</name>
    <dbReference type="NCBI Taxonomy" id="4577"/>
    <lineage>
        <taxon>Eukaryota</taxon>
        <taxon>Viridiplantae</taxon>
        <taxon>Streptophyta</taxon>
        <taxon>Embryophyta</taxon>
        <taxon>Tracheophyta</taxon>
        <taxon>Spermatophyta</taxon>
        <taxon>Magnoliopsida</taxon>
        <taxon>Liliopsida</taxon>
        <taxon>Poales</taxon>
        <taxon>Poaceae</taxon>
        <taxon>PACMAD clade</taxon>
        <taxon>Panicoideae</taxon>
        <taxon>Andropogonodae</taxon>
        <taxon>Andropogoneae</taxon>
        <taxon>Tripsacinae</taxon>
        <taxon>Zea</taxon>
    </lineage>
</organism>
<feature type="region of interest" description="Disordered" evidence="1">
    <location>
        <begin position="89"/>
        <end position="108"/>
    </location>
</feature>
<dbReference type="InterPro" id="IPR019038">
    <property type="entry name" value="POLD3"/>
</dbReference>
<dbReference type="Proteomes" id="UP000007305">
    <property type="component" value="Chromosome 7"/>
</dbReference>
<reference evidence="3" key="1">
    <citation type="submission" date="2015-12" db="EMBL/GenBank/DDBJ databases">
        <title>Update maize B73 reference genome by single molecule sequencing technologies.</title>
        <authorList>
            <consortium name="Maize Genome Sequencing Project"/>
            <person name="Ware D."/>
        </authorList>
    </citation>
    <scope>NUCLEOTIDE SEQUENCE [LARGE SCALE GENOMIC DNA]</scope>
    <source>
        <strain evidence="3">cv. B73</strain>
    </source>
</reference>
<reference evidence="2" key="3">
    <citation type="submission" date="2021-05" db="UniProtKB">
        <authorList>
            <consortium name="EnsemblPlants"/>
        </authorList>
    </citation>
    <scope>IDENTIFICATION</scope>
    <source>
        <strain evidence="2">cv. B73</strain>
    </source>
</reference>
<evidence type="ECO:0000313" key="3">
    <source>
        <dbReference type="Proteomes" id="UP000007305"/>
    </source>
</evidence>
<dbReference type="GO" id="GO:0006260">
    <property type="term" value="P:DNA replication"/>
    <property type="evidence" value="ECO:0007669"/>
    <property type="project" value="InterPro"/>
</dbReference>
<accession>A0A804QBC8</accession>
<dbReference type="AlphaFoldDB" id="A0A804QBC8"/>
<protein>
    <submittedName>
        <fullName evidence="2">Uncharacterized protein</fullName>
    </submittedName>
</protein>
<dbReference type="InParanoid" id="A0A804QBC8"/>
<dbReference type="EnsemblPlants" id="Zm00001eb309500_T001">
    <property type="protein sequence ID" value="Zm00001eb309500_P001"/>
    <property type="gene ID" value="Zm00001eb309500"/>
</dbReference>
<dbReference type="PANTHER" id="PTHR17598:SF13">
    <property type="entry name" value="DNA POLYMERASE DELTA SUBUNIT 3"/>
    <property type="match status" value="1"/>
</dbReference>
<proteinExistence type="predicted"/>
<dbReference type="GO" id="GO:0043625">
    <property type="term" value="C:delta DNA polymerase complex"/>
    <property type="evidence" value="ECO:0007669"/>
    <property type="project" value="InterPro"/>
</dbReference>
<dbReference type="PANTHER" id="PTHR17598">
    <property type="entry name" value="DNA POLYMERASE DELTA SUBUNIT 3"/>
    <property type="match status" value="1"/>
</dbReference>
<name>A0A804QBC8_MAIZE</name>